<dbReference type="EMBL" id="CP000661">
    <property type="protein sequence ID" value="ABP69716.1"/>
    <property type="molecule type" value="Genomic_DNA"/>
</dbReference>
<dbReference type="BioCyc" id="RSPH349102:G1G8M-830-MONOMER"/>
<dbReference type="eggNOG" id="COG1396">
    <property type="taxonomic scope" value="Bacteria"/>
</dbReference>
<organism evidence="2">
    <name type="scientific">Cereibacter sphaeroides (strain ATCC 17025 / ATH 2.4.3)</name>
    <name type="common">Rhodobacter sphaeroides</name>
    <dbReference type="NCBI Taxonomy" id="349102"/>
    <lineage>
        <taxon>Bacteria</taxon>
        <taxon>Pseudomonadati</taxon>
        <taxon>Pseudomonadota</taxon>
        <taxon>Alphaproteobacteria</taxon>
        <taxon>Rhodobacterales</taxon>
        <taxon>Paracoccaceae</taxon>
        <taxon>Cereibacter</taxon>
    </lineage>
</organism>
<dbReference type="SMART" id="SM00530">
    <property type="entry name" value="HTH_XRE"/>
    <property type="match status" value="1"/>
</dbReference>
<protein>
    <submittedName>
        <fullName evidence="2">Putative transcriptional regulator, XRE family</fullName>
    </submittedName>
</protein>
<evidence type="ECO:0000259" key="1">
    <source>
        <dbReference type="PROSITE" id="PS50943"/>
    </source>
</evidence>
<name>A4WQQ2_CERS5</name>
<dbReference type="SUPFAM" id="SSF47413">
    <property type="entry name" value="lambda repressor-like DNA-binding domains"/>
    <property type="match status" value="1"/>
</dbReference>
<reference evidence="2" key="1">
    <citation type="submission" date="2007-04" db="EMBL/GenBank/DDBJ databases">
        <title>Complete sequence of chromosome of Rhodobacter sphaeroides ATCC 17025.</title>
        <authorList>
            <consortium name="US DOE Joint Genome Institute"/>
            <person name="Copeland A."/>
            <person name="Lucas S."/>
            <person name="Lapidus A."/>
            <person name="Barry K."/>
            <person name="Detter J.C."/>
            <person name="Glavina del Rio T."/>
            <person name="Hammon N."/>
            <person name="Israni S."/>
            <person name="Dalin E."/>
            <person name="Tice H."/>
            <person name="Pitluck S."/>
            <person name="Chertkov O."/>
            <person name="Brettin T."/>
            <person name="Bruce D."/>
            <person name="Han C."/>
            <person name="Schmutz J."/>
            <person name="Larimer F."/>
            <person name="Land M."/>
            <person name="Hauser L."/>
            <person name="Kyrpides N."/>
            <person name="Kim E."/>
            <person name="Richardson P."/>
            <person name="Mackenzie C."/>
            <person name="Choudhary M."/>
            <person name="Donohue T.J."/>
            <person name="Kaplan S."/>
        </authorList>
    </citation>
    <scope>NUCLEOTIDE SEQUENCE [LARGE SCALE GENOMIC DNA]</scope>
    <source>
        <strain evidence="2">ATCC 17025</strain>
    </source>
</reference>
<sequence>MPRTIHTDGQAALCEAITSTRRSRGMTQAQLAQKLGCQQSLIARIESGQRRIDVLEFIAIFRALGVEPHEALQGISEKIADNHKI</sequence>
<accession>A4WQQ2</accession>
<evidence type="ECO:0000313" key="2">
    <source>
        <dbReference type="EMBL" id="ABP69716.1"/>
    </source>
</evidence>
<dbReference type="InterPro" id="IPR001387">
    <property type="entry name" value="Cro/C1-type_HTH"/>
</dbReference>
<dbReference type="HOGENOM" id="CLU_066192_30_3_5"/>
<dbReference type="InterPro" id="IPR010982">
    <property type="entry name" value="Lambda_DNA-bd_dom_sf"/>
</dbReference>
<dbReference type="Gene3D" id="1.10.260.40">
    <property type="entry name" value="lambda repressor-like DNA-binding domains"/>
    <property type="match status" value="1"/>
</dbReference>
<dbReference type="Pfam" id="PF01381">
    <property type="entry name" value="HTH_3"/>
    <property type="match status" value="1"/>
</dbReference>
<gene>
    <name evidence="2" type="ordered locus">Rsph17025_0810</name>
</gene>
<dbReference type="PROSITE" id="PS50943">
    <property type="entry name" value="HTH_CROC1"/>
    <property type="match status" value="1"/>
</dbReference>
<dbReference type="STRING" id="349102.Rsph17025_0810"/>
<proteinExistence type="predicted"/>
<feature type="domain" description="HTH cro/C1-type" evidence="1">
    <location>
        <begin position="21"/>
        <end position="72"/>
    </location>
</feature>
<dbReference type="AlphaFoldDB" id="A4WQQ2"/>
<dbReference type="GO" id="GO:0003677">
    <property type="term" value="F:DNA binding"/>
    <property type="evidence" value="ECO:0007669"/>
    <property type="project" value="InterPro"/>
</dbReference>
<dbReference type="CDD" id="cd00093">
    <property type="entry name" value="HTH_XRE"/>
    <property type="match status" value="1"/>
</dbReference>
<dbReference type="KEGG" id="rsq:Rsph17025_0810"/>